<proteinExistence type="inferred from homology"/>
<dbReference type="InterPro" id="IPR024171">
    <property type="entry name" value="SRK-like_kinase"/>
</dbReference>
<dbReference type="GO" id="GO:0005524">
    <property type="term" value="F:ATP binding"/>
    <property type="evidence" value="ECO:0007669"/>
    <property type="project" value="UniProtKB-UniRule"/>
</dbReference>
<keyword evidence="24" id="KW-1185">Reference proteome</keyword>
<keyword evidence="11 19" id="KW-0472">Membrane</keyword>
<evidence type="ECO:0000256" key="9">
    <source>
        <dbReference type="ARBA" id="ARBA00022840"/>
    </source>
</evidence>
<comment type="similarity">
    <text evidence="17">Belongs to the protein kinase superfamily. Ser/Thr protein kinase family.</text>
</comment>
<dbReference type="Gene3D" id="3.30.200.20">
    <property type="entry name" value="Phosphorylase Kinase, domain 1"/>
    <property type="match status" value="1"/>
</dbReference>
<evidence type="ECO:0000256" key="7">
    <source>
        <dbReference type="ARBA" id="ARBA00022741"/>
    </source>
</evidence>
<dbReference type="InterPro" id="IPR001480">
    <property type="entry name" value="Bulb-type_lectin_dom"/>
</dbReference>
<keyword evidence="3" id="KW-0245">EGF-like domain</keyword>
<keyword evidence="14" id="KW-0325">Glycoprotein</keyword>
<dbReference type="Pfam" id="PF00069">
    <property type="entry name" value="Pkinase"/>
    <property type="match status" value="1"/>
</dbReference>
<feature type="domain" description="Protein kinase" evidence="21">
    <location>
        <begin position="488"/>
        <end position="782"/>
    </location>
</feature>
<dbReference type="FunFam" id="3.30.200.20:FF:000059">
    <property type="entry name" value="S-receptor-like serine/threonine-protein kinase"/>
    <property type="match status" value="1"/>
</dbReference>
<keyword evidence="2 17" id="KW-0723">Serine/threonine-protein kinase</keyword>
<dbReference type="OrthoDB" id="619632at2759"/>
<dbReference type="InterPro" id="IPR000719">
    <property type="entry name" value="Prot_kinase_dom"/>
</dbReference>
<protein>
    <recommendedName>
        <fullName evidence="17">Receptor-like serine/threonine-protein kinase</fullName>
        <ecNumber evidence="17">2.7.11.1</ecNumber>
    </recommendedName>
</protein>
<feature type="chain" id="PRO_5032633941" description="Receptor-like serine/threonine-protein kinase" evidence="20">
    <location>
        <begin position="26"/>
        <end position="786"/>
    </location>
</feature>
<evidence type="ECO:0000259" key="21">
    <source>
        <dbReference type="PROSITE" id="PS50011"/>
    </source>
</evidence>
<keyword evidence="13 23" id="KW-0675">Receptor</keyword>
<evidence type="ECO:0000256" key="12">
    <source>
        <dbReference type="ARBA" id="ARBA00023157"/>
    </source>
</evidence>
<comment type="subcellular location">
    <subcellularLocation>
        <location evidence="1">Membrane</location>
        <topology evidence="1">Single-pass type I membrane protein</topology>
    </subcellularLocation>
</comment>
<dbReference type="PROSITE" id="PS50011">
    <property type="entry name" value="PROTEIN_KINASE_DOM"/>
    <property type="match status" value="1"/>
</dbReference>
<dbReference type="InterPro" id="IPR011009">
    <property type="entry name" value="Kinase-like_dom_sf"/>
</dbReference>
<keyword evidence="12" id="KW-1015">Disulfide bond</keyword>
<keyword evidence="6 20" id="KW-0732">Signal</keyword>
<evidence type="ECO:0000256" key="6">
    <source>
        <dbReference type="ARBA" id="ARBA00022729"/>
    </source>
</evidence>
<organism evidence="23 24">
    <name type="scientific">Senna tora</name>
    <dbReference type="NCBI Taxonomy" id="362788"/>
    <lineage>
        <taxon>Eukaryota</taxon>
        <taxon>Viridiplantae</taxon>
        <taxon>Streptophyta</taxon>
        <taxon>Embryophyta</taxon>
        <taxon>Tracheophyta</taxon>
        <taxon>Spermatophyta</taxon>
        <taxon>Magnoliopsida</taxon>
        <taxon>eudicotyledons</taxon>
        <taxon>Gunneridae</taxon>
        <taxon>Pentapetalae</taxon>
        <taxon>rosids</taxon>
        <taxon>fabids</taxon>
        <taxon>Fabales</taxon>
        <taxon>Fabaceae</taxon>
        <taxon>Caesalpinioideae</taxon>
        <taxon>Cassia clade</taxon>
        <taxon>Senna</taxon>
    </lineage>
</organism>
<dbReference type="GO" id="GO:0016020">
    <property type="term" value="C:membrane"/>
    <property type="evidence" value="ECO:0007669"/>
    <property type="project" value="UniProtKB-SubCell"/>
</dbReference>
<evidence type="ECO:0000256" key="10">
    <source>
        <dbReference type="ARBA" id="ARBA00022989"/>
    </source>
</evidence>
<gene>
    <name evidence="23" type="ORF">G2W53_012918</name>
</gene>
<dbReference type="PROSITE" id="PS00108">
    <property type="entry name" value="PROTEIN_KINASE_ST"/>
    <property type="match status" value="1"/>
</dbReference>
<evidence type="ECO:0000256" key="17">
    <source>
        <dbReference type="PIRNR" id="PIRNR000641"/>
    </source>
</evidence>
<feature type="domain" description="Bulb-type lectin" evidence="22">
    <location>
        <begin position="21"/>
        <end position="148"/>
    </location>
</feature>
<dbReference type="SUPFAM" id="SSF51110">
    <property type="entry name" value="alpha-D-mannose-specific plant lectins"/>
    <property type="match status" value="1"/>
</dbReference>
<dbReference type="FunFam" id="1.10.510.10:FF:000537">
    <property type="entry name" value="Putative receptor-like protein kinase"/>
    <property type="match status" value="1"/>
</dbReference>
<keyword evidence="5 19" id="KW-0812">Transmembrane</keyword>
<accession>A0A834WNZ6</accession>
<sequence>MDRLTTSSLLSLIFFSLSLFRFSSSAIQTLKIGESLSVENPQDVLLSPAGIFSAGFQPVGANAYCFAVWFTQNPTVVWTANRDHPVNGKHSTLSLLKTGNLLLTDAAKFNVWASDTSSSSSSLQLLLYDTGNLVLREPDGVVLWQSFDFPTHTLLPQQQFNRFTRLVSSRSDTNHSSGFYSLFFDNDNILRLLYDGPEVSSVYWPEPWLLSWEVGRTTYNASRIAVLNSLGKFRSSDGLSFTTSDYGPLLQRRLKIDSDGNVRVYSRKSGREDWYVSWQAISKPCFQRKNASDWSLGCEIKHTEKFSCDQSESYFVHLPYVDFYGYDRDYTPNTTLDHCFNLTLQSCDYKGFQYKFSVDDGYFKCFPKTLLMNGYISPDFQGDVYLRLPKTTPSSSLEESLQESSSVCSNQTIELEREYVKDHQNGKLKLVVLFVYGIGGIEMICVVWVWGFLRRNRRESDSQTQGYLPVGSGILRKYSYSELKKATRGFRKEIGRGGGGIVYKGELRDHRIAAIKRLNINEANQGEEEFLAEVSNIGMLNHMNLIKMWGYCAEGKHRLLVYEFMENGSLAETMGSKPHALDFNTRFKIALGMARGLAYLHEECLEWILHCDVKPQNILLDSNYEPKVADFGLSKLLKRDDFEFDKSKFSRIRGTRGYMAPEWVFNLPITSKVDVYSYGIVVLEMVTGTNPTMGGDGSVREGMMQHGLVAWVRERRSKASSKAAWLKQIMDPNPMIEGSLELDKMESLVKVALQCVEEDKDTRPSMRHVVEMLQTWENHSEIVTTC</sequence>
<feature type="transmembrane region" description="Helical" evidence="19">
    <location>
        <begin position="430"/>
        <end position="453"/>
    </location>
</feature>
<keyword evidence="4 17" id="KW-0808">Transferase</keyword>
<dbReference type="PROSITE" id="PS00107">
    <property type="entry name" value="PROTEIN_KINASE_ATP"/>
    <property type="match status" value="1"/>
</dbReference>
<evidence type="ECO:0000256" key="18">
    <source>
        <dbReference type="PROSITE-ProRule" id="PRU10141"/>
    </source>
</evidence>
<evidence type="ECO:0000256" key="14">
    <source>
        <dbReference type="ARBA" id="ARBA00023180"/>
    </source>
</evidence>
<dbReference type="InterPro" id="IPR008271">
    <property type="entry name" value="Ser/Thr_kinase_AS"/>
</dbReference>
<dbReference type="EC" id="2.7.11.1" evidence="17"/>
<evidence type="ECO:0000256" key="15">
    <source>
        <dbReference type="ARBA" id="ARBA00047899"/>
    </source>
</evidence>
<dbReference type="PANTHER" id="PTHR47974">
    <property type="entry name" value="OS07G0415500 PROTEIN"/>
    <property type="match status" value="1"/>
</dbReference>
<evidence type="ECO:0000256" key="19">
    <source>
        <dbReference type="SAM" id="Phobius"/>
    </source>
</evidence>
<dbReference type="InterPro" id="IPR017441">
    <property type="entry name" value="Protein_kinase_ATP_BS"/>
</dbReference>
<evidence type="ECO:0000256" key="4">
    <source>
        <dbReference type="ARBA" id="ARBA00022679"/>
    </source>
</evidence>
<evidence type="ECO:0000256" key="1">
    <source>
        <dbReference type="ARBA" id="ARBA00004479"/>
    </source>
</evidence>
<keyword evidence="8 17" id="KW-0418">Kinase</keyword>
<dbReference type="SUPFAM" id="SSF56112">
    <property type="entry name" value="Protein kinase-like (PK-like)"/>
    <property type="match status" value="1"/>
</dbReference>
<dbReference type="Pfam" id="PF01453">
    <property type="entry name" value="B_lectin"/>
    <property type="match status" value="1"/>
</dbReference>
<evidence type="ECO:0000256" key="2">
    <source>
        <dbReference type="ARBA" id="ARBA00022527"/>
    </source>
</evidence>
<evidence type="ECO:0000313" key="24">
    <source>
        <dbReference type="Proteomes" id="UP000634136"/>
    </source>
</evidence>
<dbReference type="EMBL" id="JAAIUW010000005">
    <property type="protein sequence ID" value="KAF7830585.1"/>
    <property type="molecule type" value="Genomic_DNA"/>
</dbReference>
<comment type="catalytic activity">
    <reaction evidence="15 17">
        <text>L-threonyl-[protein] + ATP = O-phospho-L-threonyl-[protein] + ADP + H(+)</text>
        <dbReference type="Rhea" id="RHEA:46608"/>
        <dbReference type="Rhea" id="RHEA-COMP:11060"/>
        <dbReference type="Rhea" id="RHEA-COMP:11605"/>
        <dbReference type="ChEBI" id="CHEBI:15378"/>
        <dbReference type="ChEBI" id="CHEBI:30013"/>
        <dbReference type="ChEBI" id="CHEBI:30616"/>
        <dbReference type="ChEBI" id="CHEBI:61977"/>
        <dbReference type="ChEBI" id="CHEBI:456216"/>
        <dbReference type="EC" id="2.7.11.1"/>
    </reaction>
</comment>
<evidence type="ECO:0000256" key="8">
    <source>
        <dbReference type="ARBA" id="ARBA00022777"/>
    </source>
</evidence>
<comment type="catalytic activity">
    <reaction evidence="16 17">
        <text>L-seryl-[protein] + ATP = O-phospho-L-seryl-[protein] + ADP + H(+)</text>
        <dbReference type="Rhea" id="RHEA:17989"/>
        <dbReference type="Rhea" id="RHEA-COMP:9863"/>
        <dbReference type="Rhea" id="RHEA-COMP:11604"/>
        <dbReference type="ChEBI" id="CHEBI:15378"/>
        <dbReference type="ChEBI" id="CHEBI:29999"/>
        <dbReference type="ChEBI" id="CHEBI:30616"/>
        <dbReference type="ChEBI" id="CHEBI:83421"/>
        <dbReference type="ChEBI" id="CHEBI:456216"/>
        <dbReference type="EC" id="2.7.11.1"/>
    </reaction>
</comment>
<name>A0A834WNZ6_9FABA</name>
<dbReference type="CDD" id="cd00028">
    <property type="entry name" value="B_lectin"/>
    <property type="match status" value="1"/>
</dbReference>
<evidence type="ECO:0000256" key="5">
    <source>
        <dbReference type="ARBA" id="ARBA00022692"/>
    </source>
</evidence>
<evidence type="ECO:0000313" key="23">
    <source>
        <dbReference type="EMBL" id="KAF7830585.1"/>
    </source>
</evidence>
<comment type="caution">
    <text evidence="23">The sequence shown here is derived from an EMBL/GenBank/DDBJ whole genome shotgun (WGS) entry which is preliminary data.</text>
</comment>
<dbReference type="PANTHER" id="PTHR47974:SF3">
    <property type="entry name" value="RECEPTOR-LIKE SERINE_THREONINE-PROTEIN KINASE"/>
    <property type="match status" value="1"/>
</dbReference>
<evidence type="ECO:0000256" key="3">
    <source>
        <dbReference type="ARBA" id="ARBA00022536"/>
    </source>
</evidence>
<evidence type="ECO:0000256" key="13">
    <source>
        <dbReference type="ARBA" id="ARBA00023170"/>
    </source>
</evidence>
<keyword evidence="7 17" id="KW-0547">Nucleotide-binding</keyword>
<reference evidence="23" key="1">
    <citation type="submission" date="2020-09" db="EMBL/GenBank/DDBJ databases">
        <title>Genome-Enabled Discovery of Anthraquinone Biosynthesis in Senna tora.</title>
        <authorList>
            <person name="Kang S.-H."/>
            <person name="Pandey R.P."/>
            <person name="Lee C.-M."/>
            <person name="Sim J.-S."/>
            <person name="Jeong J.-T."/>
            <person name="Choi B.-S."/>
            <person name="Jung M."/>
            <person name="Ginzburg D."/>
            <person name="Zhao K."/>
            <person name="Won S.Y."/>
            <person name="Oh T.-J."/>
            <person name="Yu Y."/>
            <person name="Kim N.-H."/>
            <person name="Lee O.R."/>
            <person name="Lee T.-H."/>
            <person name="Bashyal P."/>
            <person name="Kim T.-S."/>
            <person name="Lee W.-H."/>
            <person name="Kawkins C."/>
            <person name="Kim C.-K."/>
            <person name="Kim J.S."/>
            <person name="Ahn B.O."/>
            <person name="Rhee S.Y."/>
            <person name="Sohng J.K."/>
        </authorList>
    </citation>
    <scope>NUCLEOTIDE SEQUENCE</scope>
    <source>
        <tissue evidence="23">Leaf</tissue>
    </source>
</reference>
<dbReference type="SMART" id="SM00220">
    <property type="entry name" value="S_TKc"/>
    <property type="match status" value="1"/>
</dbReference>
<dbReference type="AlphaFoldDB" id="A0A834WNZ6"/>
<keyword evidence="9 17" id="KW-0067">ATP-binding</keyword>
<dbReference type="Proteomes" id="UP000634136">
    <property type="component" value="Unassembled WGS sequence"/>
</dbReference>
<dbReference type="FunFam" id="2.90.10.10:FF:000015">
    <property type="entry name" value="Serine/threonine-protein kinase"/>
    <property type="match status" value="1"/>
</dbReference>
<dbReference type="InterPro" id="IPR036426">
    <property type="entry name" value="Bulb-type_lectin_dom_sf"/>
</dbReference>
<evidence type="ECO:0000256" key="20">
    <source>
        <dbReference type="SAM" id="SignalP"/>
    </source>
</evidence>
<evidence type="ECO:0000256" key="16">
    <source>
        <dbReference type="ARBA" id="ARBA00048679"/>
    </source>
</evidence>
<keyword evidence="10 19" id="KW-1133">Transmembrane helix</keyword>
<dbReference type="Gene3D" id="1.10.510.10">
    <property type="entry name" value="Transferase(Phosphotransferase) domain 1"/>
    <property type="match status" value="1"/>
</dbReference>
<dbReference type="PIRSF" id="PIRSF000641">
    <property type="entry name" value="SRK"/>
    <property type="match status" value="1"/>
</dbReference>
<dbReference type="PROSITE" id="PS50927">
    <property type="entry name" value="BULB_LECTIN"/>
    <property type="match status" value="1"/>
</dbReference>
<evidence type="ECO:0000259" key="22">
    <source>
        <dbReference type="PROSITE" id="PS50927"/>
    </source>
</evidence>
<dbReference type="Gene3D" id="2.90.10.10">
    <property type="entry name" value="Bulb-type lectin domain"/>
    <property type="match status" value="1"/>
</dbReference>
<feature type="signal peptide" evidence="20">
    <location>
        <begin position="1"/>
        <end position="25"/>
    </location>
</feature>
<dbReference type="SMART" id="SM00108">
    <property type="entry name" value="B_lectin"/>
    <property type="match status" value="1"/>
</dbReference>
<dbReference type="GO" id="GO:0004674">
    <property type="term" value="F:protein serine/threonine kinase activity"/>
    <property type="evidence" value="ECO:0007669"/>
    <property type="project" value="UniProtKB-KW"/>
</dbReference>
<dbReference type="CDD" id="cd14066">
    <property type="entry name" value="STKc_IRAK"/>
    <property type="match status" value="1"/>
</dbReference>
<evidence type="ECO:0000256" key="11">
    <source>
        <dbReference type="ARBA" id="ARBA00023136"/>
    </source>
</evidence>
<feature type="binding site" evidence="18">
    <location>
        <position position="516"/>
    </location>
    <ligand>
        <name>ATP</name>
        <dbReference type="ChEBI" id="CHEBI:30616"/>
    </ligand>
</feature>